<reference evidence="1" key="1">
    <citation type="submission" date="2015-12" db="EMBL/GenBank/DDBJ databases">
        <title>Gene expression during late stages of embryo sac development: a critical building block for successful pollen-pistil interactions.</title>
        <authorList>
            <person name="Liu Y."/>
            <person name="Joly V."/>
            <person name="Sabar M."/>
            <person name="Matton D.P."/>
        </authorList>
    </citation>
    <scope>NUCLEOTIDE SEQUENCE</scope>
</reference>
<dbReference type="EMBL" id="GEDG01031715">
    <property type="protein sequence ID" value="JAP11221.1"/>
    <property type="molecule type" value="Transcribed_RNA"/>
</dbReference>
<dbReference type="AlphaFoldDB" id="A0A0V0GST3"/>
<evidence type="ECO:0000313" key="1">
    <source>
        <dbReference type="EMBL" id="JAP11221.1"/>
    </source>
</evidence>
<proteinExistence type="predicted"/>
<name>A0A0V0GST3_SOLCH</name>
<organism evidence="1">
    <name type="scientific">Solanum chacoense</name>
    <name type="common">Chaco potato</name>
    <dbReference type="NCBI Taxonomy" id="4108"/>
    <lineage>
        <taxon>Eukaryota</taxon>
        <taxon>Viridiplantae</taxon>
        <taxon>Streptophyta</taxon>
        <taxon>Embryophyta</taxon>
        <taxon>Tracheophyta</taxon>
        <taxon>Spermatophyta</taxon>
        <taxon>Magnoliopsida</taxon>
        <taxon>eudicotyledons</taxon>
        <taxon>Gunneridae</taxon>
        <taxon>Pentapetalae</taxon>
        <taxon>asterids</taxon>
        <taxon>lamiids</taxon>
        <taxon>Solanales</taxon>
        <taxon>Solanaceae</taxon>
        <taxon>Solanoideae</taxon>
        <taxon>Solaneae</taxon>
        <taxon>Solanum</taxon>
    </lineage>
</organism>
<accession>A0A0V0GST3</accession>
<protein>
    <submittedName>
        <fullName evidence="1">Putative ovule protein</fullName>
    </submittedName>
</protein>
<sequence length="63" mass="7333">MIRCSNRLSGKWRLPVRGRWIGSLKSKGTQHQFPYEVVMKILQGKGTTRQVNEGSTDRRHSMF</sequence>